<dbReference type="HOGENOM" id="CLU_2470664_0_0_1"/>
<sequence>MFELAAETTYLGDELLKSKKTIVRSAKWSLSFKLYVECMLNNVLSCDTGTIISNFVKGIDMMNSEKFIFVLNNNLAHELILNIFNFFY</sequence>
<name>L7JYC8_TRAHO</name>
<accession>L7JYC8</accession>
<protein>
    <submittedName>
        <fullName evidence="1">Uncharacterized protein</fullName>
    </submittedName>
</protein>
<organism evidence="1 2">
    <name type="scientific">Trachipleistophora hominis</name>
    <name type="common">Microsporidian parasite</name>
    <dbReference type="NCBI Taxonomy" id="72359"/>
    <lineage>
        <taxon>Eukaryota</taxon>
        <taxon>Fungi</taxon>
        <taxon>Fungi incertae sedis</taxon>
        <taxon>Microsporidia</taxon>
        <taxon>Pleistophoridae</taxon>
        <taxon>Trachipleistophora</taxon>
    </lineage>
</organism>
<dbReference type="EMBL" id="JH993931">
    <property type="protein sequence ID" value="ELQ75732.1"/>
    <property type="molecule type" value="Genomic_DNA"/>
</dbReference>
<evidence type="ECO:0000313" key="1">
    <source>
        <dbReference type="EMBL" id="ELQ75732.1"/>
    </source>
</evidence>
<evidence type="ECO:0000313" key="2">
    <source>
        <dbReference type="Proteomes" id="UP000011185"/>
    </source>
</evidence>
<dbReference type="VEuPathDB" id="MicrosporidiaDB:THOM_1311"/>
<dbReference type="InParanoid" id="L7JYC8"/>
<gene>
    <name evidence="1" type="ORF">THOM_1311</name>
</gene>
<reference evidence="1 2" key="1">
    <citation type="journal article" date="2012" name="PLoS Pathog.">
        <title>The genome of the obligate intracellular parasite Trachipleistophora hominis: new insights into microsporidian genome dynamics and reductive evolution.</title>
        <authorList>
            <person name="Heinz E."/>
            <person name="Williams T.A."/>
            <person name="Nakjang S."/>
            <person name="Noel C.J."/>
            <person name="Swan D.C."/>
            <person name="Goldberg A.V."/>
            <person name="Harris S.R."/>
            <person name="Weinmaier T."/>
            <person name="Markert S."/>
            <person name="Becher D."/>
            <person name="Bernhardt J."/>
            <person name="Dagan T."/>
            <person name="Hacker C."/>
            <person name="Lucocq J.M."/>
            <person name="Schweder T."/>
            <person name="Rattei T."/>
            <person name="Hall N."/>
            <person name="Hirt R.P."/>
            <person name="Embley T.M."/>
        </authorList>
    </citation>
    <scope>NUCLEOTIDE SEQUENCE [LARGE SCALE GENOMIC DNA]</scope>
</reference>
<keyword evidence="2" id="KW-1185">Reference proteome</keyword>
<dbReference type="AlphaFoldDB" id="L7JYC8"/>
<proteinExistence type="predicted"/>
<dbReference type="Proteomes" id="UP000011185">
    <property type="component" value="Unassembled WGS sequence"/>
</dbReference>